<evidence type="ECO:0000256" key="2">
    <source>
        <dbReference type="ARBA" id="ARBA00006047"/>
    </source>
</evidence>
<keyword evidence="4" id="KW-0321">Glycogen metabolism</keyword>
<keyword evidence="6 10" id="KW-0808">Transferase</keyword>
<dbReference type="InterPro" id="IPR011833">
    <property type="entry name" value="Glycg_phsphrylas"/>
</dbReference>
<dbReference type="Proteomes" id="UP000240042">
    <property type="component" value="Unassembled WGS sequence"/>
</dbReference>
<evidence type="ECO:0000256" key="6">
    <source>
        <dbReference type="ARBA" id="ARBA00022679"/>
    </source>
</evidence>
<dbReference type="InterPro" id="IPR000811">
    <property type="entry name" value="Glyco_trans_35"/>
</dbReference>
<comment type="catalytic activity">
    <reaction evidence="10">
        <text>[(1-&gt;4)-alpha-D-glucosyl](n) + phosphate = [(1-&gt;4)-alpha-D-glucosyl](n-1) + alpha-D-glucose 1-phosphate</text>
        <dbReference type="Rhea" id="RHEA:41732"/>
        <dbReference type="Rhea" id="RHEA-COMP:9584"/>
        <dbReference type="Rhea" id="RHEA-COMP:9586"/>
        <dbReference type="ChEBI" id="CHEBI:15444"/>
        <dbReference type="ChEBI" id="CHEBI:43474"/>
        <dbReference type="ChEBI" id="CHEBI:58601"/>
        <dbReference type="EC" id="2.4.1.1"/>
    </reaction>
</comment>
<dbReference type="Gene3D" id="3.40.50.2000">
    <property type="entry name" value="Glycogen Phosphorylase B"/>
    <property type="match status" value="2"/>
</dbReference>
<gene>
    <name evidence="11" type="ORF">SAMN02745150_00828</name>
</gene>
<dbReference type="GO" id="GO:0005980">
    <property type="term" value="P:glycogen catabolic process"/>
    <property type="evidence" value="ECO:0007669"/>
    <property type="project" value="TreeGrafter"/>
</dbReference>
<evidence type="ECO:0000313" key="12">
    <source>
        <dbReference type="Proteomes" id="UP000240042"/>
    </source>
</evidence>
<evidence type="ECO:0000313" key="11">
    <source>
        <dbReference type="EMBL" id="SFB79592.1"/>
    </source>
</evidence>
<evidence type="ECO:0000256" key="3">
    <source>
        <dbReference type="ARBA" id="ARBA00022553"/>
    </source>
</evidence>
<feature type="modified residue" description="N6-(pyridoxal phosphate)lysine" evidence="9">
    <location>
        <position position="659"/>
    </location>
</feature>
<keyword evidence="8 10" id="KW-0119">Carbohydrate metabolism</keyword>
<dbReference type="RefSeq" id="WP_092318927.1">
    <property type="nucleotide sequence ID" value="NZ_FOKY01000005.1"/>
</dbReference>
<keyword evidence="7 9" id="KW-0663">Pyridoxal phosphate</keyword>
<dbReference type="Pfam" id="PF00343">
    <property type="entry name" value="Phosphorylase"/>
    <property type="match status" value="1"/>
</dbReference>
<dbReference type="SUPFAM" id="SSF53756">
    <property type="entry name" value="UDP-Glycosyltransferase/glycogen phosphorylase"/>
    <property type="match status" value="1"/>
</dbReference>
<evidence type="ECO:0000256" key="5">
    <source>
        <dbReference type="ARBA" id="ARBA00022676"/>
    </source>
</evidence>
<accession>A0A1I1DYX6</accession>
<evidence type="ECO:0000256" key="9">
    <source>
        <dbReference type="PIRSR" id="PIRSR000460-1"/>
    </source>
</evidence>
<dbReference type="EMBL" id="FOKY01000005">
    <property type="protein sequence ID" value="SFB79592.1"/>
    <property type="molecule type" value="Genomic_DNA"/>
</dbReference>
<sequence>MHIPFDKNVFKEAVLTNIKERTGKTPEEATSEDIYQAVSEAIMAYIAVDWTNTKNKIAASEAKQAFYFSAEFLMGRAFDNNIINFGLQHGIIEMLEDLHLDLNLIEDQEPDAALGNGGLGRLAACFLDSLATMGYAGHGYGIRYKYGMFEQKIQNGYQVEAPDNWLKKGDPWEVRRDSDAVYVKFGGRVDNVMEDSGRIGFRRNNAETIIAVPYDMPIIGYKNGCINTLRLWQAQAPEPFDLTAFNNGEFEQAVVAQNNAENISRVLYPNDYSYQGKELRLRQQYFFTSASLQDIITKFVHKYGDHGWEKFPEKVAIQLNDTHPVVAIPELMRLFMDWKGLDWDFAWQLTTQTFAYTNHTVLAEALEVWDLNLFRGLLPRIYQIVEEINRRFMDELRTKYPNDHHRQSRMSILDHGQIKMAHLAIVGSHSVNGVAKLHTQILEREVLKDWYELYPEKFQNKTNGITPRRWLVKANPKLTTLIDSKIGESWKTNLDELQKLKQFIDDQSFLEELMRVKQENKITLTNYIKYWTDIELNPHAIFDVQVKRMHEYKRQLLNALQIIAMYLQLRENPAMDIYPRAFIFGGKAASGYWRAKTIIKLINNIANVINQDNRIQGKLKVVFVPNYRVSVAEKIFPGADVSEQISTAGKEASGTGNMKFMANGAITIGTLDGANVEILEEVGAENCVIFGATTEEIHELNINQNYQPLDYYHSDPLLKDTLDSLINGTFTIGEDENLFRNLYDSLLYGVDGNPADTYYLLKDFDAYRKAQGTIDLLYRDRNLWAKMMLINIASCGKFSSDRTIQEYADEIWHIKPLT</sequence>
<organism evidence="11 12">
    <name type="scientific">Brevinema andersonii</name>
    <dbReference type="NCBI Taxonomy" id="34097"/>
    <lineage>
        <taxon>Bacteria</taxon>
        <taxon>Pseudomonadati</taxon>
        <taxon>Spirochaetota</taxon>
        <taxon>Spirochaetia</taxon>
        <taxon>Brevinematales</taxon>
        <taxon>Brevinemataceae</taxon>
        <taxon>Brevinema</taxon>
    </lineage>
</organism>
<dbReference type="PANTHER" id="PTHR11468">
    <property type="entry name" value="GLYCOGEN PHOSPHORYLASE"/>
    <property type="match status" value="1"/>
</dbReference>
<evidence type="ECO:0000256" key="4">
    <source>
        <dbReference type="ARBA" id="ARBA00022600"/>
    </source>
</evidence>
<evidence type="ECO:0000256" key="8">
    <source>
        <dbReference type="ARBA" id="ARBA00023277"/>
    </source>
</evidence>
<comment type="function">
    <text evidence="10">Allosteric enzyme that catalyzes the rate-limiting step in glycogen catabolism, the phosphorolytic cleavage of glycogen to produce glucose-1-phosphate, and plays a central role in maintaining cellular and organismal glucose homeostasis.</text>
</comment>
<reference evidence="12" key="1">
    <citation type="submission" date="2016-10" db="EMBL/GenBank/DDBJ databases">
        <authorList>
            <person name="Varghese N."/>
            <person name="Submissions S."/>
        </authorList>
    </citation>
    <scope>NUCLEOTIDE SEQUENCE [LARGE SCALE GENOMIC DNA]</scope>
    <source>
        <strain evidence="12">ATCC 43811</strain>
    </source>
</reference>
<keyword evidence="3" id="KW-0597">Phosphoprotein</keyword>
<dbReference type="GO" id="GO:0030170">
    <property type="term" value="F:pyridoxal phosphate binding"/>
    <property type="evidence" value="ECO:0007669"/>
    <property type="project" value="InterPro"/>
</dbReference>
<dbReference type="PANTHER" id="PTHR11468:SF3">
    <property type="entry name" value="GLYCOGEN PHOSPHORYLASE, LIVER FORM"/>
    <property type="match status" value="1"/>
</dbReference>
<dbReference type="GO" id="GO:0008184">
    <property type="term" value="F:glycogen phosphorylase activity"/>
    <property type="evidence" value="ECO:0007669"/>
    <property type="project" value="InterPro"/>
</dbReference>
<dbReference type="FunFam" id="3.40.50.2000:FF:000005">
    <property type="entry name" value="Alpha-1,4 glucan phosphorylase"/>
    <property type="match status" value="1"/>
</dbReference>
<name>A0A1I1DYX6_BREAD</name>
<evidence type="ECO:0000256" key="1">
    <source>
        <dbReference type="ARBA" id="ARBA00001933"/>
    </source>
</evidence>
<dbReference type="STRING" id="34097.SAMN02745150_00828"/>
<dbReference type="CDD" id="cd04300">
    <property type="entry name" value="GT35_Glycogen_Phosphorylase"/>
    <property type="match status" value="1"/>
</dbReference>
<comment type="similarity">
    <text evidence="2 10">Belongs to the glycogen phosphorylase family.</text>
</comment>
<dbReference type="EC" id="2.4.1.1" evidence="10"/>
<comment type="cofactor">
    <cofactor evidence="1 10">
        <name>pyridoxal 5'-phosphate</name>
        <dbReference type="ChEBI" id="CHEBI:597326"/>
    </cofactor>
</comment>
<dbReference type="PIRSF" id="PIRSF000460">
    <property type="entry name" value="Pprylas_GlgP"/>
    <property type="match status" value="1"/>
</dbReference>
<evidence type="ECO:0000256" key="10">
    <source>
        <dbReference type="RuleBase" id="RU000587"/>
    </source>
</evidence>
<protein>
    <recommendedName>
        <fullName evidence="10">Alpha-1,4 glucan phosphorylase</fullName>
        <ecNumber evidence="10">2.4.1.1</ecNumber>
    </recommendedName>
</protein>
<dbReference type="FunFam" id="3.40.50.2000:FF:000153">
    <property type="entry name" value="Alpha-1,4 glucan phosphorylase"/>
    <property type="match status" value="1"/>
</dbReference>
<keyword evidence="12" id="KW-1185">Reference proteome</keyword>
<keyword evidence="5 10" id="KW-0328">Glycosyltransferase</keyword>
<dbReference type="NCBIfam" id="TIGR02093">
    <property type="entry name" value="P_ylase"/>
    <property type="match status" value="1"/>
</dbReference>
<proteinExistence type="inferred from homology"/>
<dbReference type="AlphaFoldDB" id="A0A1I1DYX6"/>
<evidence type="ECO:0000256" key="7">
    <source>
        <dbReference type="ARBA" id="ARBA00022898"/>
    </source>
</evidence>
<dbReference type="GO" id="GO:0005737">
    <property type="term" value="C:cytoplasm"/>
    <property type="evidence" value="ECO:0007669"/>
    <property type="project" value="TreeGrafter"/>
</dbReference>
<dbReference type="OrthoDB" id="9760804at2"/>